<dbReference type="PANTHER" id="PTHR24421">
    <property type="entry name" value="NITRATE/NITRITE SENSOR PROTEIN NARX-RELATED"/>
    <property type="match status" value="1"/>
</dbReference>
<dbReference type="Proteomes" id="UP000199213">
    <property type="component" value="Unassembled WGS sequence"/>
</dbReference>
<keyword evidence="1" id="KW-0808">Transferase</keyword>
<dbReference type="Pfam" id="PF07730">
    <property type="entry name" value="HisKA_3"/>
    <property type="match status" value="1"/>
</dbReference>
<evidence type="ECO:0000313" key="6">
    <source>
        <dbReference type="EMBL" id="SDJ98016.1"/>
    </source>
</evidence>
<evidence type="ECO:0000256" key="3">
    <source>
        <dbReference type="ARBA" id="ARBA00023012"/>
    </source>
</evidence>
<dbReference type="InterPro" id="IPR050482">
    <property type="entry name" value="Sensor_HK_TwoCompSys"/>
</dbReference>
<keyword evidence="4" id="KW-0472">Membrane</keyword>
<dbReference type="EMBL" id="FNFM01000003">
    <property type="protein sequence ID" value="SDJ98016.1"/>
    <property type="molecule type" value="Genomic_DNA"/>
</dbReference>
<dbReference type="GO" id="GO:0046983">
    <property type="term" value="F:protein dimerization activity"/>
    <property type="evidence" value="ECO:0007669"/>
    <property type="project" value="InterPro"/>
</dbReference>
<dbReference type="InterPro" id="IPR036890">
    <property type="entry name" value="HATPase_C_sf"/>
</dbReference>
<evidence type="ECO:0000256" key="1">
    <source>
        <dbReference type="ARBA" id="ARBA00022679"/>
    </source>
</evidence>
<dbReference type="GO" id="GO:0000155">
    <property type="term" value="F:phosphorelay sensor kinase activity"/>
    <property type="evidence" value="ECO:0007669"/>
    <property type="project" value="InterPro"/>
</dbReference>
<evidence type="ECO:0000313" key="7">
    <source>
        <dbReference type="Proteomes" id="UP000199213"/>
    </source>
</evidence>
<feature type="transmembrane region" description="Helical" evidence="4">
    <location>
        <begin position="100"/>
        <end position="117"/>
    </location>
</feature>
<feature type="domain" description="Signal transduction histidine kinase subgroup 3 dimerisation and phosphoacceptor" evidence="5">
    <location>
        <begin position="211"/>
        <end position="275"/>
    </location>
</feature>
<dbReference type="CDD" id="cd16917">
    <property type="entry name" value="HATPase_UhpB-NarQ-NarX-like"/>
    <property type="match status" value="1"/>
</dbReference>
<feature type="transmembrane region" description="Helical" evidence="4">
    <location>
        <begin position="72"/>
        <end position="91"/>
    </location>
</feature>
<dbReference type="RefSeq" id="WP_176797851.1">
    <property type="nucleotide sequence ID" value="NZ_FNFM01000003.1"/>
</dbReference>
<feature type="transmembrane region" description="Helical" evidence="4">
    <location>
        <begin position="146"/>
        <end position="165"/>
    </location>
</feature>
<organism evidence="6 7">
    <name type="scientific">Actinopolyspora mzabensis</name>
    <dbReference type="NCBI Taxonomy" id="995066"/>
    <lineage>
        <taxon>Bacteria</taxon>
        <taxon>Bacillati</taxon>
        <taxon>Actinomycetota</taxon>
        <taxon>Actinomycetes</taxon>
        <taxon>Actinopolysporales</taxon>
        <taxon>Actinopolysporaceae</taxon>
        <taxon>Actinopolyspora</taxon>
    </lineage>
</organism>
<keyword evidence="2 6" id="KW-0418">Kinase</keyword>
<dbReference type="InterPro" id="IPR011712">
    <property type="entry name" value="Sig_transdc_His_kin_sub3_dim/P"/>
</dbReference>
<gene>
    <name evidence="6" type="ORF">SAMN04487820_103262</name>
</gene>
<evidence type="ECO:0000256" key="2">
    <source>
        <dbReference type="ARBA" id="ARBA00022777"/>
    </source>
</evidence>
<dbReference type="PANTHER" id="PTHR24421:SF63">
    <property type="entry name" value="SENSOR HISTIDINE KINASE DESK"/>
    <property type="match status" value="1"/>
</dbReference>
<keyword evidence="4" id="KW-0812">Transmembrane</keyword>
<dbReference type="Gene3D" id="3.30.565.10">
    <property type="entry name" value="Histidine kinase-like ATPase, C-terminal domain"/>
    <property type="match status" value="1"/>
</dbReference>
<keyword evidence="3" id="KW-0902">Two-component regulatory system</keyword>
<keyword evidence="4" id="KW-1133">Transmembrane helix</keyword>
<dbReference type="AlphaFoldDB" id="A0A1G8Y5D4"/>
<proteinExistence type="predicted"/>
<name>A0A1G8Y5D4_ACTMZ</name>
<protein>
    <submittedName>
        <fullName evidence="6">Signal transduction histidine kinase</fullName>
    </submittedName>
</protein>
<sequence length="402" mass="43334">MYGSPTAEGDPFPSNVSSSGSWSSAHPAAAIGHLHPDAASRLSSGTVTVVIGTLCLVSFLDVLTTSAVTTDLLLAPVYLAAILALQFGYFLRARTRYRPAACYPALIALAALVYAPLFQYGQSWVGLAGLFGSSVLLSLRAAVSVPLLATITLGAGWLVPIGNVAVLDRTFQMITTALTGLMIYGLVRLSGYVRTLHSKYDEHLRIALAGERQRFARDVHDLLGLSLSAITLKVELTSKLMAEHPERANDELIEILDISRKSLADTRSLANTYRQLRLDDECCAARAALTAADVEVHIDSDGSEFPKPVSTVLATVIREGVTNVLRHSKTKFCEITIRKDGDTARMDIVNDGVTRGSRSADEGTGRGIHNLEQRVSSLGGSLLAAEEPRDRYRLCVMIPLRE</sequence>
<feature type="transmembrane region" description="Helical" evidence="4">
    <location>
        <begin position="171"/>
        <end position="189"/>
    </location>
</feature>
<dbReference type="GO" id="GO:0016020">
    <property type="term" value="C:membrane"/>
    <property type="evidence" value="ECO:0007669"/>
    <property type="project" value="InterPro"/>
</dbReference>
<dbReference type="SUPFAM" id="SSF55874">
    <property type="entry name" value="ATPase domain of HSP90 chaperone/DNA topoisomerase II/histidine kinase"/>
    <property type="match status" value="1"/>
</dbReference>
<evidence type="ECO:0000256" key="4">
    <source>
        <dbReference type="SAM" id="Phobius"/>
    </source>
</evidence>
<reference evidence="7" key="1">
    <citation type="submission" date="2016-10" db="EMBL/GenBank/DDBJ databases">
        <authorList>
            <person name="Varghese N."/>
            <person name="Submissions S."/>
        </authorList>
    </citation>
    <scope>NUCLEOTIDE SEQUENCE [LARGE SCALE GENOMIC DNA]</scope>
    <source>
        <strain evidence="7">DSM 45460</strain>
    </source>
</reference>
<accession>A0A1G8Y5D4</accession>
<feature type="transmembrane region" description="Helical" evidence="4">
    <location>
        <begin position="42"/>
        <end position="60"/>
    </location>
</feature>
<keyword evidence="7" id="KW-1185">Reference proteome</keyword>
<dbReference type="Gene3D" id="1.20.5.1930">
    <property type="match status" value="1"/>
</dbReference>
<evidence type="ECO:0000259" key="5">
    <source>
        <dbReference type="Pfam" id="PF07730"/>
    </source>
</evidence>